<dbReference type="AlphaFoldDB" id="A0A645JLQ5"/>
<name>A0A645JLQ5_9ZZZZ</name>
<proteinExistence type="predicted"/>
<accession>A0A645JLQ5</accession>
<organism evidence="1">
    <name type="scientific">bioreactor metagenome</name>
    <dbReference type="NCBI Taxonomy" id="1076179"/>
    <lineage>
        <taxon>unclassified sequences</taxon>
        <taxon>metagenomes</taxon>
        <taxon>ecological metagenomes</taxon>
    </lineage>
</organism>
<dbReference type="EMBL" id="VSSQ01145075">
    <property type="protein sequence ID" value="MPN64346.1"/>
    <property type="molecule type" value="Genomic_DNA"/>
</dbReference>
<sequence>MSGVHFAIVQFGQFLQCHLCCRVGYRANRQCYKGLFHIKAGILPVQDIFLQVGNRVDNIFGQENHVVG</sequence>
<comment type="caution">
    <text evidence="1">The sequence shown here is derived from an EMBL/GenBank/DDBJ whole genome shotgun (WGS) entry which is preliminary data.</text>
</comment>
<reference evidence="1" key="1">
    <citation type="submission" date="2019-08" db="EMBL/GenBank/DDBJ databases">
        <authorList>
            <person name="Kucharzyk K."/>
            <person name="Murdoch R.W."/>
            <person name="Higgins S."/>
            <person name="Loffler F."/>
        </authorList>
    </citation>
    <scope>NUCLEOTIDE SEQUENCE</scope>
</reference>
<gene>
    <name evidence="1" type="ORF">SDC9_212118</name>
</gene>
<evidence type="ECO:0000313" key="1">
    <source>
        <dbReference type="EMBL" id="MPN64346.1"/>
    </source>
</evidence>
<protein>
    <submittedName>
        <fullName evidence="1">Uncharacterized protein</fullName>
    </submittedName>
</protein>